<protein>
    <submittedName>
        <fullName evidence="1">Uncharacterized protein</fullName>
    </submittedName>
</protein>
<dbReference type="AlphaFoldDB" id="A0A3N6R530"/>
<dbReference type="Proteomes" id="UP000269154">
    <property type="component" value="Unassembled WGS sequence"/>
</dbReference>
<comment type="caution">
    <text evidence="1">The sequence shown here is derived from an EMBL/GenBank/DDBJ whole genome shotgun (WGS) entry which is preliminary data.</text>
</comment>
<evidence type="ECO:0000313" key="2">
    <source>
        <dbReference type="Proteomes" id="UP000269154"/>
    </source>
</evidence>
<reference evidence="1 2" key="1">
    <citation type="journal article" date="2018" name="ACS Chem. Biol.">
        <title>Ketoreductase domain dysfunction expands chemodiversity: malyngamide biosynthesis in the cyanobacterium Okeania hirsuta.</title>
        <authorList>
            <person name="Moss N.A."/>
            <person name="Leao T."/>
            <person name="Rankin M."/>
            <person name="McCullough T.M."/>
            <person name="Qu P."/>
            <person name="Korobeynikov A."/>
            <person name="Smith J.L."/>
            <person name="Gerwick L."/>
            <person name="Gerwick W.H."/>
        </authorList>
    </citation>
    <scope>NUCLEOTIDE SEQUENCE [LARGE SCALE GENOMIC DNA]</scope>
    <source>
        <strain evidence="1 2">PAB10Feb10-1</strain>
    </source>
</reference>
<accession>A0A3N6R530</accession>
<evidence type="ECO:0000313" key="1">
    <source>
        <dbReference type="EMBL" id="RQH21776.1"/>
    </source>
</evidence>
<name>A0A3N6R530_9CYAN</name>
<gene>
    <name evidence="1" type="ORF">D5R40_31265</name>
</gene>
<sequence length="67" mass="7773">MGLAQSVEKEIEHHMIVKVVFPVSHRKPTGFSLRICNSFATPTAEKAKFDMHMLFFLHFWLDNARAQ</sequence>
<dbReference type="EMBL" id="RCBY01000379">
    <property type="protein sequence ID" value="RQH21776.1"/>
    <property type="molecule type" value="Genomic_DNA"/>
</dbReference>
<proteinExistence type="predicted"/>
<keyword evidence="2" id="KW-1185">Reference proteome</keyword>
<organism evidence="1 2">
    <name type="scientific">Okeania hirsuta</name>
    <dbReference type="NCBI Taxonomy" id="1458930"/>
    <lineage>
        <taxon>Bacteria</taxon>
        <taxon>Bacillati</taxon>
        <taxon>Cyanobacteriota</taxon>
        <taxon>Cyanophyceae</taxon>
        <taxon>Oscillatoriophycideae</taxon>
        <taxon>Oscillatoriales</taxon>
        <taxon>Microcoleaceae</taxon>
        <taxon>Okeania</taxon>
    </lineage>
</organism>